<dbReference type="eggNOG" id="ENOG502RPDQ">
    <property type="taxonomic scope" value="Eukaryota"/>
</dbReference>
<dbReference type="OMA" id="SFQDTIP"/>
<evidence type="ECO:0000313" key="3">
    <source>
        <dbReference type="Proteomes" id="UP000009096"/>
    </source>
</evidence>
<dbReference type="RefSeq" id="XP_018760224.1">
    <property type="nucleotide sequence ID" value="XM_018901685.1"/>
</dbReference>
<dbReference type="InterPro" id="IPR045518">
    <property type="entry name" value="2EXR"/>
</dbReference>
<gene>
    <name evidence="2" type="ORF">FVEG_12336</name>
</gene>
<sequence length="418" mass="48188">MSKLSPALTTTKINEMAAFPQFARLPIEIRDLIWEKALSKDRVLSMHVWTLGEECWDEARTMHVLHGRPVEKELSAVIGSPTTPQLPNRQETEVNAGSEKKYGVFVDDKVAISKLFRVNAESREAAKRFYRVHIPCTYMKPGLYEKGTLYLRPESDTIRMGLTEGFGRFAHCVWATDHRHVGLVNLAPDLKVQFRGFNGLNWQNYSFPEDPAEVKLWKEGLGRLTDVSFQDTIPGCVDPRWADLRTFSWPLAPIDLHLSGLQDKWVKANSPQYLPIEGMRLSALFWFRLLSREEITLSPDVNYGCLFSQRDTLHQCLPNRTKKWQCAAELFIQDFRAKGKEVVPGYWLFPMDYLSFVKIDKGNLWVDQNNSKLEEMKSSFELCVHRLTAYSEKTGIVDCRKRHLWKTSQDSVSRLNSP</sequence>
<reference evidence="2 3" key="1">
    <citation type="journal article" date="2010" name="Nature">
        <title>Comparative genomics reveals mobile pathogenicity chromosomes in Fusarium.</title>
        <authorList>
            <person name="Ma L.J."/>
            <person name="van der Does H.C."/>
            <person name="Borkovich K.A."/>
            <person name="Coleman J.J."/>
            <person name="Daboussi M.J."/>
            <person name="Di Pietro A."/>
            <person name="Dufresne M."/>
            <person name="Freitag M."/>
            <person name="Grabherr M."/>
            <person name="Henrissat B."/>
            <person name="Houterman P.M."/>
            <person name="Kang S."/>
            <person name="Shim W.B."/>
            <person name="Woloshuk C."/>
            <person name="Xie X."/>
            <person name="Xu J.R."/>
            <person name="Antoniw J."/>
            <person name="Baker S.E."/>
            <person name="Bluhm B.H."/>
            <person name="Breakspear A."/>
            <person name="Brown D.W."/>
            <person name="Butchko R.A."/>
            <person name="Chapman S."/>
            <person name="Coulson R."/>
            <person name="Coutinho P.M."/>
            <person name="Danchin E.G."/>
            <person name="Diener A."/>
            <person name="Gale L.R."/>
            <person name="Gardiner D.M."/>
            <person name="Goff S."/>
            <person name="Hammond-Kosack K.E."/>
            <person name="Hilburn K."/>
            <person name="Hua-Van A."/>
            <person name="Jonkers W."/>
            <person name="Kazan K."/>
            <person name="Kodira C.D."/>
            <person name="Koehrsen M."/>
            <person name="Kumar L."/>
            <person name="Lee Y.H."/>
            <person name="Li L."/>
            <person name="Manners J.M."/>
            <person name="Miranda-Saavedra D."/>
            <person name="Mukherjee M."/>
            <person name="Park G."/>
            <person name="Park J."/>
            <person name="Park S.Y."/>
            <person name="Proctor R.H."/>
            <person name="Regev A."/>
            <person name="Ruiz-Roldan M.C."/>
            <person name="Sain D."/>
            <person name="Sakthikumar S."/>
            <person name="Sykes S."/>
            <person name="Schwartz D.C."/>
            <person name="Turgeon B.G."/>
            <person name="Wapinski I."/>
            <person name="Yoder O."/>
            <person name="Young S."/>
            <person name="Zeng Q."/>
            <person name="Zhou S."/>
            <person name="Galagan J."/>
            <person name="Cuomo C.A."/>
            <person name="Kistler H.C."/>
            <person name="Rep M."/>
        </authorList>
    </citation>
    <scope>NUCLEOTIDE SEQUENCE [LARGE SCALE GENOMIC DNA]</scope>
    <source>
        <strain evidence="3">M3125 / FGSC 7600</strain>
    </source>
</reference>
<feature type="domain" description="2EXR" evidence="1">
    <location>
        <begin position="19"/>
        <end position="158"/>
    </location>
</feature>
<dbReference type="KEGG" id="fvr:FVEG_12336"/>
<dbReference type="GeneID" id="30069786"/>
<evidence type="ECO:0000313" key="2">
    <source>
        <dbReference type="EMBL" id="EWG54033.1"/>
    </source>
</evidence>
<dbReference type="EMBL" id="DS022260">
    <property type="protein sequence ID" value="EWG54033.1"/>
    <property type="molecule type" value="Genomic_DNA"/>
</dbReference>
<proteinExistence type="predicted"/>
<dbReference type="Pfam" id="PF20150">
    <property type="entry name" value="2EXR"/>
    <property type="match status" value="1"/>
</dbReference>
<keyword evidence="3" id="KW-1185">Reference proteome</keyword>
<dbReference type="Proteomes" id="UP000009096">
    <property type="component" value="Chromosome 4"/>
</dbReference>
<evidence type="ECO:0000259" key="1">
    <source>
        <dbReference type="Pfam" id="PF20150"/>
    </source>
</evidence>
<protein>
    <recommendedName>
        <fullName evidence="1">2EXR domain-containing protein</fullName>
    </recommendedName>
</protein>
<dbReference type="STRING" id="334819.W7MRG1"/>
<dbReference type="HOGENOM" id="CLU_692697_0_0_1"/>
<accession>W7MRG1</accession>
<dbReference type="AlphaFoldDB" id="W7MRG1"/>
<dbReference type="EMBL" id="CM000581">
    <property type="protein sequence ID" value="EWG54033.1"/>
    <property type="molecule type" value="Genomic_DNA"/>
</dbReference>
<name>W7MRG1_GIBM7</name>
<organism evidence="2 3">
    <name type="scientific">Gibberella moniliformis (strain M3125 / FGSC 7600)</name>
    <name type="common">Maize ear and stalk rot fungus</name>
    <name type="synonym">Fusarium verticillioides</name>
    <dbReference type="NCBI Taxonomy" id="334819"/>
    <lineage>
        <taxon>Eukaryota</taxon>
        <taxon>Fungi</taxon>
        <taxon>Dikarya</taxon>
        <taxon>Ascomycota</taxon>
        <taxon>Pezizomycotina</taxon>
        <taxon>Sordariomycetes</taxon>
        <taxon>Hypocreomycetidae</taxon>
        <taxon>Hypocreales</taxon>
        <taxon>Nectriaceae</taxon>
        <taxon>Fusarium</taxon>
        <taxon>Fusarium fujikuroi species complex</taxon>
    </lineage>
</organism>
<dbReference type="VEuPathDB" id="FungiDB:FVEG_12336"/>
<dbReference type="OrthoDB" id="3469466at2759"/>